<reference evidence="2 3" key="1">
    <citation type="journal article" date="2012" name="BMC Genomics">
        <title>Complete genome sequence of Saccharothrix espanaensis DSM 44229T and comparison to the other completely sequenced Pseudonocardiaceae.</title>
        <authorList>
            <person name="Strobel T."/>
            <person name="Al-Dilaimi A."/>
            <person name="Blom J."/>
            <person name="Gessner A."/>
            <person name="Kalinowski J."/>
            <person name="Luzhetska M."/>
            <person name="Puhler A."/>
            <person name="Szczepanowski R."/>
            <person name="Bechthold A."/>
            <person name="Ruckert C."/>
        </authorList>
    </citation>
    <scope>NUCLEOTIDE SEQUENCE [LARGE SCALE GENOMIC DNA]</scope>
    <source>
        <strain evidence="3">ATCC 51144 / DSM 44229 / JCM 9112 / NBRC 15066 / NRRL 15764</strain>
    </source>
</reference>
<sequence length="96" mass="11082">MSMPKEEVHQFQDIFIEMAVELRGEPYTSHVAPDESEDDIEDSSNWVVSQGREQYETVLADPSLMPAQVEVDDPTILFPVAFDVYWQRFGEQLDVM</sequence>
<dbReference type="HOGENOM" id="CLU_2358036_0_0_11"/>
<evidence type="ECO:0000313" key="3">
    <source>
        <dbReference type="Proteomes" id="UP000006281"/>
    </source>
</evidence>
<dbReference type="PATRIC" id="fig|1179773.3.peg.8252"/>
<accession>K0KF34</accession>
<name>K0KF34_SACES</name>
<dbReference type="AlphaFoldDB" id="K0KF34"/>
<keyword evidence="3" id="KW-1185">Reference proteome</keyword>
<protein>
    <recommendedName>
        <fullName evidence="1">DUF4240 domain-containing protein</fullName>
    </recommendedName>
</protein>
<dbReference type="Proteomes" id="UP000006281">
    <property type="component" value="Chromosome"/>
</dbReference>
<gene>
    <name evidence="2" type="ordered locus">BN6_81770</name>
</gene>
<dbReference type="EMBL" id="HE804045">
    <property type="protein sequence ID" value="CCH35394.1"/>
    <property type="molecule type" value="Genomic_DNA"/>
</dbReference>
<dbReference type="InterPro" id="IPR025334">
    <property type="entry name" value="DUF4240"/>
</dbReference>
<proteinExistence type="predicted"/>
<dbReference type="Pfam" id="PF14024">
    <property type="entry name" value="DUF4240"/>
    <property type="match status" value="1"/>
</dbReference>
<evidence type="ECO:0000259" key="1">
    <source>
        <dbReference type="Pfam" id="PF14024"/>
    </source>
</evidence>
<evidence type="ECO:0000313" key="2">
    <source>
        <dbReference type="EMBL" id="CCH35394.1"/>
    </source>
</evidence>
<feature type="domain" description="DUF4240" evidence="1">
    <location>
        <begin position="3"/>
        <end position="73"/>
    </location>
</feature>
<organism evidence="2 3">
    <name type="scientific">Saccharothrix espanaensis (strain ATCC 51144 / DSM 44229 / JCM 9112 / NBRC 15066 / NRRL 15764)</name>
    <dbReference type="NCBI Taxonomy" id="1179773"/>
    <lineage>
        <taxon>Bacteria</taxon>
        <taxon>Bacillati</taxon>
        <taxon>Actinomycetota</taxon>
        <taxon>Actinomycetes</taxon>
        <taxon>Pseudonocardiales</taxon>
        <taxon>Pseudonocardiaceae</taxon>
        <taxon>Saccharothrix</taxon>
    </lineage>
</organism>
<dbReference type="KEGG" id="sesp:BN6_81770"/>
<dbReference type="eggNOG" id="ENOG5032WTN">
    <property type="taxonomic scope" value="Bacteria"/>
</dbReference>